<dbReference type="EMBL" id="QRJE01000008">
    <property type="protein sequence ID" value="RHH14480.1"/>
    <property type="molecule type" value="Genomic_DNA"/>
</dbReference>
<feature type="domain" description="DNA mismatch repair protein MutS-like N-terminal" evidence="1">
    <location>
        <begin position="17"/>
        <end position="94"/>
    </location>
</feature>
<dbReference type="Gene3D" id="3.40.1170.10">
    <property type="entry name" value="DNA repair protein MutS, domain I"/>
    <property type="match status" value="1"/>
</dbReference>
<gene>
    <name evidence="2" type="ORF">DW228_06685</name>
</gene>
<accession>A0A396C881</accession>
<dbReference type="InterPro" id="IPR007695">
    <property type="entry name" value="DNA_mismatch_repair_MutS-lik_N"/>
</dbReference>
<comment type="caution">
    <text evidence="2">The sequence shown here is derived from an EMBL/GenBank/DDBJ whole genome shotgun (WGS) entry which is preliminary data.</text>
</comment>
<dbReference type="GO" id="GO:0006298">
    <property type="term" value="P:mismatch repair"/>
    <property type="evidence" value="ECO:0007669"/>
    <property type="project" value="InterPro"/>
</dbReference>
<proteinExistence type="predicted"/>
<dbReference type="Proteomes" id="UP000266644">
    <property type="component" value="Unassembled WGS sequence"/>
</dbReference>
<dbReference type="RefSeq" id="WP_122330128.1">
    <property type="nucleotide sequence ID" value="NZ_JAQDYY010000001.1"/>
</dbReference>
<evidence type="ECO:0000313" key="3">
    <source>
        <dbReference type="Proteomes" id="UP000266644"/>
    </source>
</evidence>
<dbReference type="SUPFAM" id="SSF55271">
    <property type="entry name" value="DNA repair protein MutS, domain I"/>
    <property type="match status" value="1"/>
</dbReference>
<sequence>MNNPITYDIIDNDYIINIYNYMKQKHGNDLLILFHVGKFYESYIADSIIVANILKRPRILLEKHMEYVIHVTQFPERELDNNVKQLLEAGYGTVISDMIGGKWET</sequence>
<evidence type="ECO:0000259" key="1">
    <source>
        <dbReference type="Pfam" id="PF01624"/>
    </source>
</evidence>
<reference evidence="2 3" key="1">
    <citation type="submission" date="2018-08" db="EMBL/GenBank/DDBJ databases">
        <title>A genome reference for cultivated species of the human gut microbiota.</title>
        <authorList>
            <person name="Zou Y."/>
            <person name="Xue W."/>
            <person name="Luo G."/>
        </authorList>
    </citation>
    <scope>NUCLEOTIDE SEQUENCE [LARGE SCALE GENOMIC DNA]</scope>
    <source>
        <strain evidence="2 3">AM18-6</strain>
    </source>
</reference>
<organism evidence="2 3">
    <name type="scientific">Bacteroides fragilis</name>
    <dbReference type="NCBI Taxonomy" id="817"/>
    <lineage>
        <taxon>Bacteria</taxon>
        <taxon>Pseudomonadati</taxon>
        <taxon>Bacteroidota</taxon>
        <taxon>Bacteroidia</taxon>
        <taxon>Bacteroidales</taxon>
        <taxon>Bacteroidaceae</taxon>
        <taxon>Bacteroides</taxon>
    </lineage>
</organism>
<dbReference type="AlphaFoldDB" id="A0A396C881"/>
<name>A0A396C881_BACFG</name>
<dbReference type="Pfam" id="PF01624">
    <property type="entry name" value="MutS_I"/>
    <property type="match status" value="1"/>
</dbReference>
<dbReference type="InterPro" id="IPR016151">
    <property type="entry name" value="DNA_mismatch_repair_MutS_N"/>
</dbReference>
<dbReference type="GO" id="GO:0030983">
    <property type="term" value="F:mismatched DNA binding"/>
    <property type="evidence" value="ECO:0007669"/>
    <property type="project" value="InterPro"/>
</dbReference>
<dbReference type="GO" id="GO:0005524">
    <property type="term" value="F:ATP binding"/>
    <property type="evidence" value="ECO:0007669"/>
    <property type="project" value="InterPro"/>
</dbReference>
<protein>
    <recommendedName>
        <fullName evidence="1">DNA mismatch repair protein MutS-like N-terminal domain-containing protein</fullName>
    </recommendedName>
</protein>
<evidence type="ECO:0000313" key="2">
    <source>
        <dbReference type="EMBL" id="RHH14480.1"/>
    </source>
</evidence>